<dbReference type="GO" id="GO:0046872">
    <property type="term" value="F:metal ion binding"/>
    <property type="evidence" value="ECO:0007669"/>
    <property type="project" value="UniProtKB-KW"/>
</dbReference>
<evidence type="ECO:0000256" key="1">
    <source>
        <dbReference type="ARBA" id="ARBA00001968"/>
    </source>
</evidence>
<dbReference type="Pfam" id="PF13613">
    <property type="entry name" value="HTH_Tnp_4"/>
    <property type="match status" value="1"/>
</dbReference>
<dbReference type="PANTHER" id="PTHR23080">
    <property type="entry name" value="THAP DOMAIN PROTEIN"/>
    <property type="match status" value="1"/>
</dbReference>
<keyword evidence="2" id="KW-0479">Metal-binding</keyword>
<evidence type="ECO:0000313" key="6">
    <source>
        <dbReference type="Proteomes" id="UP000504606"/>
    </source>
</evidence>
<dbReference type="InterPro" id="IPR027805">
    <property type="entry name" value="Transposase_HTH_dom"/>
</dbReference>
<organism evidence="6 7">
    <name type="scientific">Frankliniella occidentalis</name>
    <name type="common">Western flower thrips</name>
    <name type="synonym">Euthrips occidentalis</name>
    <dbReference type="NCBI Taxonomy" id="133901"/>
    <lineage>
        <taxon>Eukaryota</taxon>
        <taxon>Metazoa</taxon>
        <taxon>Ecdysozoa</taxon>
        <taxon>Arthropoda</taxon>
        <taxon>Hexapoda</taxon>
        <taxon>Insecta</taxon>
        <taxon>Pterygota</taxon>
        <taxon>Neoptera</taxon>
        <taxon>Paraneoptera</taxon>
        <taxon>Thysanoptera</taxon>
        <taxon>Terebrantia</taxon>
        <taxon>Thripoidea</taxon>
        <taxon>Thripidae</taxon>
        <taxon>Frankliniella</taxon>
    </lineage>
</organism>
<gene>
    <name evidence="7" type="primary">LOC127748845</name>
</gene>
<dbReference type="RefSeq" id="XP_052120011.1">
    <property type="nucleotide sequence ID" value="XM_052264051.1"/>
</dbReference>
<keyword evidence="6" id="KW-1185">Reference proteome</keyword>
<proteinExistence type="predicted"/>
<protein>
    <submittedName>
        <fullName evidence="7">Uncharacterized protein LOC127748845</fullName>
    </submittedName>
</protein>
<name>A0A9C6TP13_FRAOC</name>
<feature type="domain" description="DDE Tnp4" evidence="4">
    <location>
        <begin position="234"/>
        <end position="393"/>
    </location>
</feature>
<evidence type="ECO:0000256" key="2">
    <source>
        <dbReference type="ARBA" id="ARBA00022723"/>
    </source>
</evidence>
<evidence type="ECO:0000259" key="5">
    <source>
        <dbReference type="Pfam" id="PF13613"/>
    </source>
</evidence>
<accession>A0A9C6TP13</accession>
<evidence type="ECO:0000259" key="4">
    <source>
        <dbReference type="Pfam" id="PF13359"/>
    </source>
</evidence>
<comment type="cofactor">
    <cofactor evidence="1">
        <name>a divalent metal cation</name>
        <dbReference type="ChEBI" id="CHEBI:60240"/>
    </cofactor>
</comment>
<dbReference type="KEGG" id="foc:127748845"/>
<dbReference type="PANTHER" id="PTHR23080:SF133">
    <property type="entry name" value="SI:CH211-262I1.5-RELATED"/>
    <property type="match status" value="1"/>
</dbReference>
<dbReference type="Proteomes" id="UP000504606">
    <property type="component" value="Unplaced"/>
</dbReference>
<sequence length="403" mass="45215">MYLPNEKDPLECTPQKRPRLHEDDTLDMSVSPEASALVREESDLGVEQLPSPPSPRQAATTSSDFVAKTCHCSGEKVDQVDQSVGPDTKFSYNVATQTPPSRLSPYSITDFQCKPEELRDLTGIESYDKFLLIFNSLGPNIVSELKYRKFNVKNLSLEDQFFLTLWKLRKATSDTELGMHFGIHHTTASNIFISWVTFMANQWGKLDLWPSRDLIDYYMPEGFKRTYPSTRVIVDATEIPIEKPTNPTAQQATFSTYKNGNTLKVLVGASPSGLISFASEAYGGSTSDRQIVERSVLPELCSRGDSVMADRGINVQDIFAPKGVAVNIPAFLRGKDHLTGAVIMNDRKLASKRVHIERLIGLIKIYHILKTKLNHHYVSHGSNIFFVCFMLSNFRENIVSQKA</sequence>
<feature type="compositionally biased region" description="Basic and acidic residues" evidence="3">
    <location>
        <begin position="1"/>
        <end position="10"/>
    </location>
</feature>
<dbReference type="GeneID" id="127748845"/>
<dbReference type="InterPro" id="IPR027806">
    <property type="entry name" value="HARBI1_dom"/>
</dbReference>
<reference evidence="7" key="1">
    <citation type="submission" date="2025-08" db="UniProtKB">
        <authorList>
            <consortium name="RefSeq"/>
        </authorList>
    </citation>
    <scope>IDENTIFICATION</scope>
    <source>
        <tissue evidence="7">Whole organism</tissue>
    </source>
</reference>
<feature type="region of interest" description="Disordered" evidence="3">
    <location>
        <begin position="1"/>
        <end position="62"/>
    </location>
</feature>
<dbReference type="AlphaFoldDB" id="A0A9C6TP13"/>
<dbReference type="Pfam" id="PF13359">
    <property type="entry name" value="DDE_Tnp_4"/>
    <property type="match status" value="1"/>
</dbReference>
<evidence type="ECO:0000256" key="3">
    <source>
        <dbReference type="SAM" id="MobiDB-lite"/>
    </source>
</evidence>
<evidence type="ECO:0000313" key="7">
    <source>
        <dbReference type="RefSeq" id="XP_052120011.1"/>
    </source>
</evidence>
<feature type="domain" description="Transposase Helix-turn-helix" evidence="5">
    <location>
        <begin position="154"/>
        <end position="201"/>
    </location>
</feature>